<reference evidence="4" key="1">
    <citation type="submission" date="2025-08" db="UniProtKB">
        <authorList>
            <consortium name="RefSeq"/>
        </authorList>
    </citation>
    <scope>IDENTIFICATION</scope>
</reference>
<dbReference type="OrthoDB" id="6058922at2759"/>
<keyword evidence="2" id="KW-0732">Signal</keyword>
<feature type="transmembrane region" description="Helical" evidence="1">
    <location>
        <begin position="427"/>
        <end position="450"/>
    </location>
</feature>
<accession>A0A9W2Z6X6</accession>
<sequence>MTCCGFETWAEVSLGLILTIVLKAQLATAVDGFNPTISTHCPEGWTGPKCDYKCLCSMEKCNEYSECQDSVSCLENYFGPACQYVNIVPNSIEHTGPILDQLDSTCTSMSNGSSQSVQFERPQAFTFLRLFLEDLTKMTSVDVQFSGGDFKTKRSCETFSYMYISSTTMDVHCYTSELYTEVEVIWYGDVDVCGIYISGGRNLVARSSANSSSSDADQTADKAVDSHTPSNTICFHFSANDTDPRFSVSLTGMVRIHKVILYGCDDCEMNVSSGPNHLSLKENSTSLQAHQQEWNLLLHLVSPTISIKSKSVDLTLCEIVVLGDCQKGFHGLDCSWQCKDYCPQRRCDLLHDTCASCGPYRYGTDCKEACPYCSGLGLCENLKGACLEGCKPNQSTKCISYESMADNATADDRSIMPSKGEERFQVWMVYLVVAGAALTTITLCLLFVSLTKRDSIMNLKVVGESIGLPPARRLSRIRSESVA</sequence>
<dbReference type="AlphaFoldDB" id="A0A9W2Z6X6"/>
<protein>
    <submittedName>
        <fullName evidence="4">Uncharacterized protein LOC106057275</fullName>
    </submittedName>
</protein>
<keyword evidence="1" id="KW-0472">Membrane</keyword>
<dbReference type="InterPro" id="IPR008979">
    <property type="entry name" value="Galactose-bd-like_sf"/>
</dbReference>
<keyword evidence="1" id="KW-0812">Transmembrane</keyword>
<evidence type="ECO:0000313" key="3">
    <source>
        <dbReference type="Proteomes" id="UP001165740"/>
    </source>
</evidence>
<dbReference type="Proteomes" id="UP001165740">
    <property type="component" value="Chromosome 16"/>
</dbReference>
<organism evidence="3 4">
    <name type="scientific">Biomphalaria glabrata</name>
    <name type="common">Bloodfluke planorb</name>
    <name type="synonym">Freshwater snail</name>
    <dbReference type="NCBI Taxonomy" id="6526"/>
    <lineage>
        <taxon>Eukaryota</taxon>
        <taxon>Metazoa</taxon>
        <taxon>Spiralia</taxon>
        <taxon>Lophotrochozoa</taxon>
        <taxon>Mollusca</taxon>
        <taxon>Gastropoda</taxon>
        <taxon>Heterobranchia</taxon>
        <taxon>Euthyneura</taxon>
        <taxon>Panpulmonata</taxon>
        <taxon>Hygrophila</taxon>
        <taxon>Lymnaeoidea</taxon>
        <taxon>Planorbidae</taxon>
        <taxon>Biomphalaria</taxon>
    </lineage>
</organism>
<feature type="signal peptide" evidence="2">
    <location>
        <begin position="1"/>
        <end position="32"/>
    </location>
</feature>
<proteinExistence type="predicted"/>
<evidence type="ECO:0000256" key="1">
    <source>
        <dbReference type="SAM" id="Phobius"/>
    </source>
</evidence>
<evidence type="ECO:0000313" key="4">
    <source>
        <dbReference type="RefSeq" id="XP_055870806.1"/>
    </source>
</evidence>
<dbReference type="SUPFAM" id="SSF49785">
    <property type="entry name" value="Galactose-binding domain-like"/>
    <property type="match status" value="1"/>
</dbReference>
<dbReference type="RefSeq" id="XP_055870806.1">
    <property type="nucleotide sequence ID" value="XM_056014831.1"/>
</dbReference>
<feature type="chain" id="PRO_5040948279" evidence="2">
    <location>
        <begin position="33"/>
        <end position="483"/>
    </location>
</feature>
<name>A0A9W2Z6X6_BIOGL</name>
<evidence type="ECO:0000256" key="2">
    <source>
        <dbReference type="SAM" id="SignalP"/>
    </source>
</evidence>
<keyword evidence="1" id="KW-1133">Transmembrane helix</keyword>
<dbReference type="Gene3D" id="2.60.120.260">
    <property type="entry name" value="Galactose-binding domain-like"/>
    <property type="match status" value="1"/>
</dbReference>
<gene>
    <name evidence="4" type="primary">LOC106057275</name>
</gene>
<keyword evidence="3" id="KW-1185">Reference proteome</keyword>
<dbReference type="GeneID" id="106057275"/>